<feature type="non-terminal residue" evidence="1">
    <location>
        <position position="1"/>
    </location>
</feature>
<protein>
    <submittedName>
        <fullName evidence="1">Uncharacterized protein</fullName>
    </submittedName>
</protein>
<dbReference type="Proteomes" id="UP000265520">
    <property type="component" value="Unassembled WGS sequence"/>
</dbReference>
<sequence>DLRWKEVRRGDIEAWVADLVGWQFHSGRKIDGRLTAYRWWTGGQHYSCREEEQRWKKID</sequence>
<evidence type="ECO:0000313" key="2">
    <source>
        <dbReference type="Proteomes" id="UP000265520"/>
    </source>
</evidence>
<evidence type="ECO:0000313" key="1">
    <source>
        <dbReference type="EMBL" id="MCI57212.1"/>
    </source>
</evidence>
<keyword evidence="2" id="KW-1185">Reference proteome</keyword>
<dbReference type="AlphaFoldDB" id="A0A392T8R0"/>
<reference evidence="1 2" key="1">
    <citation type="journal article" date="2018" name="Front. Plant Sci.">
        <title>Red Clover (Trifolium pratense) and Zigzag Clover (T. medium) - A Picture of Genomic Similarities and Differences.</title>
        <authorList>
            <person name="Dluhosova J."/>
            <person name="Istvanek J."/>
            <person name="Nedelnik J."/>
            <person name="Repkova J."/>
        </authorList>
    </citation>
    <scope>NUCLEOTIDE SEQUENCE [LARGE SCALE GENOMIC DNA]</scope>
    <source>
        <strain evidence="2">cv. 10/8</strain>
        <tissue evidence="1">Leaf</tissue>
    </source>
</reference>
<dbReference type="EMBL" id="LXQA010525249">
    <property type="protein sequence ID" value="MCI57212.1"/>
    <property type="molecule type" value="Genomic_DNA"/>
</dbReference>
<name>A0A392T8R0_9FABA</name>
<comment type="caution">
    <text evidence="1">The sequence shown here is derived from an EMBL/GenBank/DDBJ whole genome shotgun (WGS) entry which is preliminary data.</text>
</comment>
<accession>A0A392T8R0</accession>
<organism evidence="1 2">
    <name type="scientific">Trifolium medium</name>
    <dbReference type="NCBI Taxonomy" id="97028"/>
    <lineage>
        <taxon>Eukaryota</taxon>
        <taxon>Viridiplantae</taxon>
        <taxon>Streptophyta</taxon>
        <taxon>Embryophyta</taxon>
        <taxon>Tracheophyta</taxon>
        <taxon>Spermatophyta</taxon>
        <taxon>Magnoliopsida</taxon>
        <taxon>eudicotyledons</taxon>
        <taxon>Gunneridae</taxon>
        <taxon>Pentapetalae</taxon>
        <taxon>rosids</taxon>
        <taxon>fabids</taxon>
        <taxon>Fabales</taxon>
        <taxon>Fabaceae</taxon>
        <taxon>Papilionoideae</taxon>
        <taxon>50 kb inversion clade</taxon>
        <taxon>NPAAA clade</taxon>
        <taxon>Hologalegina</taxon>
        <taxon>IRL clade</taxon>
        <taxon>Trifolieae</taxon>
        <taxon>Trifolium</taxon>
    </lineage>
</organism>
<proteinExistence type="predicted"/>